<proteinExistence type="predicted"/>
<dbReference type="Proteomes" id="UP000658225">
    <property type="component" value="Unassembled WGS sequence"/>
</dbReference>
<accession>A0A927MGD0</accession>
<dbReference type="EMBL" id="JADBEL010000002">
    <property type="protein sequence ID" value="MBE1553378.1"/>
    <property type="molecule type" value="Genomic_DNA"/>
</dbReference>
<organism evidence="1 2">
    <name type="scientific">Sporosarcina limicola</name>
    <dbReference type="NCBI Taxonomy" id="34101"/>
    <lineage>
        <taxon>Bacteria</taxon>
        <taxon>Bacillati</taxon>
        <taxon>Bacillota</taxon>
        <taxon>Bacilli</taxon>
        <taxon>Bacillales</taxon>
        <taxon>Caryophanaceae</taxon>
        <taxon>Sporosarcina</taxon>
    </lineage>
</organism>
<evidence type="ECO:0000313" key="2">
    <source>
        <dbReference type="Proteomes" id="UP000658225"/>
    </source>
</evidence>
<evidence type="ECO:0000313" key="1">
    <source>
        <dbReference type="EMBL" id="MBE1553378.1"/>
    </source>
</evidence>
<protein>
    <recommendedName>
        <fullName evidence="3">LysM domain-containing protein</fullName>
    </recommendedName>
</protein>
<name>A0A927MGD0_9BACL</name>
<reference evidence="1" key="1">
    <citation type="submission" date="2020-10" db="EMBL/GenBank/DDBJ databases">
        <title>Genomic Encyclopedia of Type Strains, Phase IV (KMG-IV): sequencing the most valuable type-strain genomes for metagenomic binning, comparative biology and taxonomic classification.</title>
        <authorList>
            <person name="Goeker M."/>
        </authorList>
    </citation>
    <scope>NUCLEOTIDE SEQUENCE</scope>
    <source>
        <strain evidence="1">DSM 13886</strain>
    </source>
</reference>
<gene>
    <name evidence="1" type="ORF">H4683_000452</name>
</gene>
<dbReference type="AlphaFoldDB" id="A0A927MGD0"/>
<dbReference type="RefSeq" id="WP_192597206.1">
    <property type="nucleotide sequence ID" value="NZ_JADBEL010000002.1"/>
</dbReference>
<evidence type="ECO:0008006" key="3">
    <source>
        <dbReference type="Google" id="ProtNLM"/>
    </source>
</evidence>
<comment type="caution">
    <text evidence="1">The sequence shown here is derived from an EMBL/GenBank/DDBJ whole genome shotgun (WGS) entry which is preliminary data.</text>
</comment>
<keyword evidence="2" id="KW-1185">Reference proteome</keyword>
<sequence>MTYIKDNNYVFFPIILFTGFTIMDVSKYGEEKTYTEITMTEGNPLWRLASNHGDNTPTHQWTTEVMTLNNLSTSSIKYGEDLHLPAVTHRSLRDDRFGTQIAGGNR</sequence>